<name>A0ABY4FAI8_9BACT</name>
<evidence type="ECO:0000313" key="3">
    <source>
        <dbReference type="Proteomes" id="UP000831785"/>
    </source>
</evidence>
<protein>
    <recommendedName>
        <fullName evidence="4">DUF4468 domain-containing protein</fullName>
    </recommendedName>
</protein>
<evidence type="ECO:0008006" key="4">
    <source>
        <dbReference type="Google" id="ProtNLM"/>
    </source>
</evidence>
<sequence length="74" mass="8724">MKKLYLLMTLLLLAFSGTAQKYHFKGLHNFPYDSTTRKVRYVEVINVPGISRADLYRRARQWLTARNGPRVWVP</sequence>
<feature type="chain" id="PRO_5047547744" description="DUF4468 domain-containing protein" evidence="1">
    <location>
        <begin position="22"/>
        <end position="74"/>
    </location>
</feature>
<dbReference type="EMBL" id="CP095049">
    <property type="protein sequence ID" value="UOQ53691.1"/>
    <property type="molecule type" value="Genomic_DNA"/>
</dbReference>
<dbReference type="RefSeq" id="WP_244719331.1">
    <property type="nucleotide sequence ID" value="NZ_CP095049.1"/>
</dbReference>
<proteinExistence type="predicted"/>
<keyword evidence="3" id="KW-1185">Reference proteome</keyword>
<gene>
    <name evidence="2" type="ORF">MUN80_02780</name>
</gene>
<feature type="signal peptide" evidence="1">
    <location>
        <begin position="1"/>
        <end position="21"/>
    </location>
</feature>
<evidence type="ECO:0000313" key="2">
    <source>
        <dbReference type="EMBL" id="UOQ53691.1"/>
    </source>
</evidence>
<accession>A0ABY4FAI8</accession>
<evidence type="ECO:0000256" key="1">
    <source>
        <dbReference type="SAM" id="SignalP"/>
    </source>
</evidence>
<dbReference type="Proteomes" id="UP000831785">
    <property type="component" value="Chromosome"/>
</dbReference>
<organism evidence="2 3">
    <name type="scientific">Hymenobacter cellulosivorans</name>
    <dbReference type="NCBI Taxonomy" id="2932249"/>
    <lineage>
        <taxon>Bacteria</taxon>
        <taxon>Pseudomonadati</taxon>
        <taxon>Bacteroidota</taxon>
        <taxon>Cytophagia</taxon>
        <taxon>Cytophagales</taxon>
        <taxon>Hymenobacteraceae</taxon>
        <taxon>Hymenobacter</taxon>
    </lineage>
</organism>
<reference evidence="2 3" key="1">
    <citation type="submission" date="2022-04" db="EMBL/GenBank/DDBJ databases">
        <title>Hymenobacter sp. isolated from the air.</title>
        <authorList>
            <person name="Won M."/>
            <person name="Lee C.-M."/>
            <person name="Woen H.-Y."/>
            <person name="Kwon S.-W."/>
        </authorList>
    </citation>
    <scope>NUCLEOTIDE SEQUENCE [LARGE SCALE GENOMIC DNA]</scope>
    <source>
        <strain evidence="3">5116 S-27</strain>
    </source>
</reference>
<keyword evidence="1" id="KW-0732">Signal</keyword>